<dbReference type="EMBL" id="MNPL01003020">
    <property type="protein sequence ID" value="OQR77816.1"/>
    <property type="molecule type" value="Genomic_DNA"/>
</dbReference>
<organism evidence="1 2">
    <name type="scientific">Tropilaelaps mercedesae</name>
    <dbReference type="NCBI Taxonomy" id="418985"/>
    <lineage>
        <taxon>Eukaryota</taxon>
        <taxon>Metazoa</taxon>
        <taxon>Ecdysozoa</taxon>
        <taxon>Arthropoda</taxon>
        <taxon>Chelicerata</taxon>
        <taxon>Arachnida</taxon>
        <taxon>Acari</taxon>
        <taxon>Parasitiformes</taxon>
        <taxon>Mesostigmata</taxon>
        <taxon>Gamasina</taxon>
        <taxon>Dermanyssoidea</taxon>
        <taxon>Laelapidae</taxon>
        <taxon>Tropilaelaps</taxon>
    </lineage>
</organism>
<gene>
    <name evidence="1" type="ORF">BIW11_02853</name>
</gene>
<protein>
    <submittedName>
        <fullName evidence="1">Uncharacterized protein</fullName>
    </submittedName>
</protein>
<evidence type="ECO:0000313" key="1">
    <source>
        <dbReference type="EMBL" id="OQR77816.1"/>
    </source>
</evidence>
<accession>A0A1V9XWE7</accession>
<dbReference type="InParanoid" id="A0A1V9XWE7"/>
<keyword evidence="2" id="KW-1185">Reference proteome</keyword>
<reference evidence="1 2" key="1">
    <citation type="journal article" date="2017" name="Gigascience">
        <title>Draft genome of the honey bee ectoparasitic mite, Tropilaelaps mercedesae, is shaped by the parasitic life history.</title>
        <authorList>
            <person name="Dong X."/>
            <person name="Armstrong S.D."/>
            <person name="Xia D."/>
            <person name="Makepeace B.L."/>
            <person name="Darby A.C."/>
            <person name="Kadowaki T."/>
        </authorList>
    </citation>
    <scope>NUCLEOTIDE SEQUENCE [LARGE SCALE GENOMIC DNA]</scope>
    <source>
        <strain evidence="1">Wuxi-XJTLU</strain>
    </source>
</reference>
<name>A0A1V9XWE7_9ACAR</name>
<proteinExistence type="predicted"/>
<dbReference type="Proteomes" id="UP000192247">
    <property type="component" value="Unassembled WGS sequence"/>
</dbReference>
<dbReference type="AlphaFoldDB" id="A0A1V9XWE7"/>
<sequence>MVATLQLYARSALAVAVSVTLTALAVPIEKRAGSALKEAY</sequence>
<comment type="caution">
    <text evidence="1">The sequence shown here is derived from an EMBL/GenBank/DDBJ whole genome shotgun (WGS) entry which is preliminary data.</text>
</comment>
<evidence type="ECO:0000313" key="2">
    <source>
        <dbReference type="Proteomes" id="UP000192247"/>
    </source>
</evidence>